<keyword evidence="1" id="KW-0472">Membrane</keyword>
<evidence type="ECO:0000256" key="1">
    <source>
        <dbReference type="SAM" id="Phobius"/>
    </source>
</evidence>
<keyword evidence="3" id="KW-1185">Reference proteome</keyword>
<evidence type="ECO:0000313" key="2">
    <source>
        <dbReference type="EMBL" id="MCT8989753.1"/>
    </source>
</evidence>
<dbReference type="RefSeq" id="WP_261514606.1">
    <property type="nucleotide sequence ID" value="NZ_JAODNV010000006.1"/>
</dbReference>
<dbReference type="Proteomes" id="UP001149009">
    <property type="component" value="Unassembled WGS sequence"/>
</dbReference>
<evidence type="ECO:0000313" key="3">
    <source>
        <dbReference type="Proteomes" id="UP001149009"/>
    </source>
</evidence>
<reference evidence="2" key="1">
    <citation type="submission" date="2022-08" db="EMBL/GenBank/DDBJ databases">
        <title>Chelativorans sichuanense sp. nov., a paraffin oil-degrading bacterium isolated from a mixture of oil-based drill cuttings and paddy soil.</title>
        <authorList>
            <person name="Yu J."/>
            <person name="Liu H."/>
            <person name="Chen Q."/>
        </authorList>
    </citation>
    <scope>NUCLEOTIDE SEQUENCE</scope>
    <source>
        <strain evidence="2">SCAU 2101</strain>
    </source>
</reference>
<gene>
    <name evidence="2" type="ORF">NYR54_05530</name>
</gene>
<accession>A0A9X3B5W7</accession>
<sequence length="280" mass="30600">MTGFHVIAGASRSTAHPKVRQISFADVLDALRRGFEDFWEKPSHYVFLCLIYPIAGAFLITWASTGNALQIIFPLVAGFALLGPVAAVGLYEVSRRREFGLDASWSHAFEVLRSPAIPAMVAVGFMLLVIFAAWLLAAQGLYTWFYGPTAPESLSGFILEVLTTRQGWALLITGNLVGFLFALVVLSTTSVAFPLLLDRDCGAYAAIQTSARVMLANPLQMLFWGLIVAVLLVIGSIPLFVGLAVVIPVLGHSTWHLYRKTVHSPTARKPRSRGIQERMV</sequence>
<proteinExistence type="predicted"/>
<feature type="transmembrane region" description="Helical" evidence="1">
    <location>
        <begin position="71"/>
        <end position="94"/>
    </location>
</feature>
<organism evidence="2 3">
    <name type="scientific">Chelativorans petroleitrophicus</name>
    <dbReference type="NCBI Taxonomy" id="2975484"/>
    <lineage>
        <taxon>Bacteria</taxon>
        <taxon>Pseudomonadati</taxon>
        <taxon>Pseudomonadota</taxon>
        <taxon>Alphaproteobacteria</taxon>
        <taxon>Hyphomicrobiales</taxon>
        <taxon>Phyllobacteriaceae</taxon>
        <taxon>Chelativorans</taxon>
    </lineage>
</organism>
<dbReference type="InterPro" id="IPR018692">
    <property type="entry name" value="DUF2189"/>
</dbReference>
<feature type="transmembrane region" description="Helical" evidence="1">
    <location>
        <begin position="222"/>
        <end position="250"/>
    </location>
</feature>
<keyword evidence="1" id="KW-1133">Transmembrane helix</keyword>
<protein>
    <submittedName>
        <fullName evidence="2">DUF2189 domain-containing protein</fullName>
    </submittedName>
</protein>
<feature type="transmembrane region" description="Helical" evidence="1">
    <location>
        <begin position="169"/>
        <end position="193"/>
    </location>
</feature>
<dbReference type="Pfam" id="PF09955">
    <property type="entry name" value="DUF2189"/>
    <property type="match status" value="1"/>
</dbReference>
<dbReference type="EMBL" id="JAODNV010000006">
    <property type="protein sequence ID" value="MCT8989753.1"/>
    <property type="molecule type" value="Genomic_DNA"/>
</dbReference>
<feature type="transmembrane region" description="Helical" evidence="1">
    <location>
        <begin position="45"/>
        <end position="65"/>
    </location>
</feature>
<keyword evidence="1" id="KW-0812">Transmembrane</keyword>
<feature type="transmembrane region" description="Helical" evidence="1">
    <location>
        <begin position="115"/>
        <end position="137"/>
    </location>
</feature>
<comment type="caution">
    <text evidence="2">The sequence shown here is derived from an EMBL/GenBank/DDBJ whole genome shotgun (WGS) entry which is preliminary data.</text>
</comment>
<dbReference type="AlphaFoldDB" id="A0A9X3B5W7"/>
<name>A0A9X3B5W7_9HYPH</name>